<protein>
    <submittedName>
        <fullName evidence="1">Uncharacterized protein</fullName>
    </submittedName>
</protein>
<organism evidence="1">
    <name type="scientific">Nicotiana tabacum</name>
    <name type="common">Common tobacco</name>
    <dbReference type="NCBI Taxonomy" id="4097"/>
    <lineage>
        <taxon>Eukaryota</taxon>
        <taxon>Viridiplantae</taxon>
        <taxon>Streptophyta</taxon>
        <taxon>Embryophyta</taxon>
        <taxon>Tracheophyta</taxon>
        <taxon>Spermatophyta</taxon>
        <taxon>Magnoliopsida</taxon>
        <taxon>eudicotyledons</taxon>
        <taxon>Gunneridae</taxon>
        <taxon>Pentapetalae</taxon>
        <taxon>asterids</taxon>
        <taxon>lamiids</taxon>
        <taxon>Solanales</taxon>
        <taxon>Solanaceae</taxon>
        <taxon>Nicotianoideae</taxon>
        <taxon>Nicotianeae</taxon>
        <taxon>Nicotiana</taxon>
    </lineage>
</organism>
<sequence>MREKRTRDYIPEGAISFSDKDVAGIVQPHNDTLVIFVLINKSRFKRVLIDPDSLANIIRLRVVEQLRLHDQIVLAVRVLNEFNMACKTTKREITLLVNTAGTIQDTKFYVIEGDMRYNALFGRPWVHNMRAVSSTLHHALKFPTTEGIKMVYGEQPAAKDIFAVDEVHSVPAVPTLRNTKLIRKATVK</sequence>
<dbReference type="PaxDb" id="4097-A0A1S4A704"/>
<name>A0A1S4A704_TOBAC</name>
<dbReference type="PANTHER" id="PTHR33240:SF8">
    <property type="entry name" value="OS03G0439900 PROTEIN"/>
    <property type="match status" value="1"/>
</dbReference>
<proteinExistence type="predicted"/>
<reference evidence="1" key="1">
    <citation type="submission" date="2025-08" db="UniProtKB">
        <authorList>
            <consortium name="RefSeq"/>
        </authorList>
    </citation>
    <scope>IDENTIFICATION</scope>
</reference>
<dbReference type="Gene3D" id="2.40.70.10">
    <property type="entry name" value="Acid Proteases"/>
    <property type="match status" value="1"/>
</dbReference>
<dbReference type="RefSeq" id="XP_016472422.1">
    <property type="nucleotide sequence ID" value="XM_016616936.1"/>
</dbReference>
<accession>A0A1S4A704</accession>
<dbReference type="CDD" id="cd00303">
    <property type="entry name" value="retropepsin_like"/>
    <property type="match status" value="1"/>
</dbReference>
<dbReference type="KEGG" id="nta:107794451"/>
<dbReference type="AlphaFoldDB" id="A0A1S4A704"/>
<dbReference type="OrthoDB" id="2919534at2759"/>
<dbReference type="PANTHER" id="PTHR33240">
    <property type="entry name" value="OS08G0508500 PROTEIN"/>
    <property type="match status" value="1"/>
</dbReference>
<gene>
    <name evidence="1" type="primary">LOC107794451</name>
</gene>
<evidence type="ECO:0000313" key="1">
    <source>
        <dbReference type="RefSeq" id="XP_016472422.1"/>
    </source>
</evidence>
<dbReference type="InterPro" id="IPR021109">
    <property type="entry name" value="Peptidase_aspartic_dom_sf"/>
</dbReference>